<dbReference type="Gene3D" id="3.60.120.10">
    <property type="entry name" value="Anthranilate synthase"/>
    <property type="match status" value="1"/>
</dbReference>
<dbReference type="PANTHER" id="PTHR11236:SF50">
    <property type="entry name" value="AMINODEOXYCHORISMATE SYNTHASE COMPONENT 1"/>
    <property type="match status" value="1"/>
</dbReference>
<evidence type="ECO:0000259" key="4">
    <source>
        <dbReference type="Pfam" id="PF04715"/>
    </source>
</evidence>
<feature type="domain" description="Chorismate-utilising enzyme C-terminal" evidence="3">
    <location>
        <begin position="175"/>
        <end position="429"/>
    </location>
</feature>
<evidence type="ECO:0000313" key="6">
    <source>
        <dbReference type="Proteomes" id="UP000288279"/>
    </source>
</evidence>
<dbReference type="NCBIfam" id="TIGR00553">
    <property type="entry name" value="pabB"/>
    <property type="match status" value="1"/>
</dbReference>
<dbReference type="GO" id="GO:0000162">
    <property type="term" value="P:L-tryptophan biosynthetic process"/>
    <property type="evidence" value="ECO:0007669"/>
    <property type="project" value="TreeGrafter"/>
</dbReference>
<dbReference type="Proteomes" id="UP000288279">
    <property type="component" value="Unassembled WGS sequence"/>
</dbReference>
<keyword evidence="6" id="KW-1185">Reference proteome</keyword>
<dbReference type="Pfam" id="PF04715">
    <property type="entry name" value="Anth_synt_I_N"/>
    <property type="match status" value="1"/>
</dbReference>
<dbReference type="AlphaFoldDB" id="A0A432ZP55"/>
<dbReference type="SUPFAM" id="SSF56322">
    <property type="entry name" value="ADC synthase"/>
    <property type="match status" value="1"/>
</dbReference>
<evidence type="ECO:0000313" key="5">
    <source>
        <dbReference type="EMBL" id="RUO79667.1"/>
    </source>
</evidence>
<evidence type="ECO:0000259" key="3">
    <source>
        <dbReference type="Pfam" id="PF00425"/>
    </source>
</evidence>
<protein>
    <recommendedName>
        <fullName evidence="1">aminodeoxychorismate synthase</fullName>
        <ecNumber evidence="1">2.6.1.85</ecNumber>
    </recommendedName>
</protein>
<dbReference type="InterPro" id="IPR015890">
    <property type="entry name" value="Chorismate_C"/>
</dbReference>
<organism evidence="5 6">
    <name type="scientific">Pseudidiomarina taiwanensis</name>
    <dbReference type="NCBI Taxonomy" id="337250"/>
    <lineage>
        <taxon>Bacteria</taxon>
        <taxon>Pseudomonadati</taxon>
        <taxon>Pseudomonadota</taxon>
        <taxon>Gammaproteobacteria</taxon>
        <taxon>Alteromonadales</taxon>
        <taxon>Idiomarinaceae</taxon>
        <taxon>Pseudidiomarina</taxon>
    </lineage>
</organism>
<dbReference type="PANTHER" id="PTHR11236">
    <property type="entry name" value="AMINOBENZOATE/ANTHRANILATE SYNTHASE"/>
    <property type="match status" value="1"/>
</dbReference>
<dbReference type="InterPro" id="IPR005801">
    <property type="entry name" value="ADC_synthase"/>
</dbReference>
<name>A0A432ZP55_9GAMM</name>
<dbReference type="GO" id="GO:0009396">
    <property type="term" value="P:folic acid-containing compound biosynthetic process"/>
    <property type="evidence" value="ECO:0007669"/>
    <property type="project" value="InterPro"/>
</dbReference>
<dbReference type="OrthoDB" id="9803598at2"/>
<sequence>MNVRLVAQPIALKSSPAQLASHCADEPWFLFLDSCEHPQGRYDMLFRQPLKKFIELRQEQPWPQYLQQQLQTQCDYSGPSHLPFQGGLAGAFSYDAGRVLEQLPEQALADIDLPDLAVGYYSNALIFDKQSAQYWLLAQEDEWQLQAEFWQACDIGPALQPQFRLTSGWQSNLSADEYQQRFKQIIAYLNAGDCYQINLAQRFSAEFTGHPWDAYRHLRASNKAPFSVYMKLADGALLSLSPERFLKVDANGQVETKPIKGTLPRDPDPQRDAQLAEQLQNSSKDRAENVMIVDLLRNDLSRLCRPHTVHVPKLFAIESYPAVHHLVSTVVGELQSAQQAIELLGACFPGGSITGAPKIRAMEIIEELEPHRRSFYCGSFGYFSQHGQSDTNIAIRTLVLDVNTAHCWAGGGIVADSQAANEYQETLDKVAKILPILEQLGHD</sequence>
<dbReference type="InterPro" id="IPR005802">
    <property type="entry name" value="ADC_synth_comp_1"/>
</dbReference>
<accession>A0A432ZP55</accession>
<dbReference type="Pfam" id="PF00425">
    <property type="entry name" value="Chorismate_bind"/>
    <property type="match status" value="1"/>
</dbReference>
<comment type="caution">
    <text evidence="5">The sequence shown here is derived from an EMBL/GenBank/DDBJ whole genome shotgun (WGS) entry which is preliminary data.</text>
</comment>
<proteinExistence type="predicted"/>
<dbReference type="EC" id="2.6.1.85" evidence="1"/>
<dbReference type="InterPro" id="IPR006805">
    <property type="entry name" value="Anth_synth_I_N"/>
</dbReference>
<dbReference type="PRINTS" id="PR00095">
    <property type="entry name" value="ANTSNTHASEI"/>
</dbReference>
<dbReference type="GO" id="GO:0046820">
    <property type="term" value="F:4-amino-4-deoxychorismate synthase activity"/>
    <property type="evidence" value="ECO:0007669"/>
    <property type="project" value="UniProtKB-EC"/>
</dbReference>
<dbReference type="EMBL" id="PIQG01000001">
    <property type="protein sequence ID" value="RUO79667.1"/>
    <property type="molecule type" value="Genomic_DNA"/>
</dbReference>
<gene>
    <name evidence="5" type="primary">pabB</name>
    <name evidence="5" type="ORF">CWI83_00615</name>
</gene>
<keyword evidence="2" id="KW-0808">Transferase</keyword>
<feature type="domain" description="Anthranilate synthase component I N-terminal" evidence="4">
    <location>
        <begin position="15"/>
        <end position="135"/>
    </location>
</feature>
<reference evidence="5 6" key="1">
    <citation type="journal article" date="2011" name="Front. Microbiol.">
        <title>Genomic signatures of strain selection and enhancement in Bacillus atrophaeus var. globigii, a historical biowarfare simulant.</title>
        <authorList>
            <person name="Gibbons H.S."/>
            <person name="Broomall S.M."/>
            <person name="McNew L.A."/>
            <person name="Daligault H."/>
            <person name="Chapman C."/>
            <person name="Bruce D."/>
            <person name="Karavis M."/>
            <person name="Krepps M."/>
            <person name="McGregor P.A."/>
            <person name="Hong C."/>
            <person name="Park K.H."/>
            <person name="Akmal A."/>
            <person name="Feldman A."/>
            <person name="Lin J.S."/>
            <person name="Chang W.E."/>
            <person name="Higgs B.W."/>
            <person name="Demirev P."/>
            <person name="Lindquist J."/>
            <person name="Liem A."/>
            <person name="Fochler E."/>
            <person name="Read T.D."/>
            <person name="Tapia R."/>
            <person name="Johnson S."/>
            <person name="Bishop-Lilly K.A."/>
            <person name="Detter C."/>
            <person name="Han C."/>
            <person name="Sozhamannan S."/>
            <person name="Rosenzweig C.N."/>
            <person name="Skowronski E.W."/>
        </authorList>
    </citation>
    <scope>NUCLEOTIDE SEQUENCE [LARGE SCALE GENOMIC DNA]</scope>
    <source>
        <strain evidence="5 6">PIT1</strain>
    </source>
</reference>
<dbReference type="InterPro" id="IPR019999">
    <property type="entry name" value="Anth_synth_I-like"/>
</dbReference>
<evidence type="ECO:0000256" key="2">
    <source>
        <dbReference type="ARBA" id="ARBA00022679"/>
    </source>
</evidence>
<evidence type="ECO:0000256" key="1">
    <source>
        <dbReference type="ARBA" id="ARBA00013139"/>
    </source>
</evidence>